<gene>
    <name evidence="1" type="ORF">GCM10012280_71310</name>
</gene>
<reference evidence="1" key="1">
    <citation type="journal article" date="2014" name="Int. J. Syst. Evol. Microbiol.">
        <title>Complete genome sequence of Corynebacterium casei LMG S-19264T (=DSM 44701T), isolated from a smear-ripened cheese.</title>
        <authorList>
            <consortium name="US DOE Joint Genome Institute (JGI-PGF)"/>
            <person name="Walter F."/>
            <person name="Albersmeier A."/>
            <person name="Kalinowski J."/>
            <person name="Ruckert C."/>
        </authorList>
    </citation>
    <scope>NUCLEOTIDE SEQUENCE</scope>
    <source>
        <strain evidence="1">CGMCC 4.7201</strain>
    </source>
</reference>
<evidence type="ECO:0000313" key="2">
    <source>
        <dbReference type="Proteomes" id="UP000641932"/>
    </source>
</evidence>
<keyword evidence="2" id="KW-1185">Reference proteome</keyword>
<organism evidence="1 2">
    <name type="scientific">Wenjunlia tyrosinilytica</name>
    <dbReference type="NCBI Taxonomy" id="1544741"/>
    <lineage>
        <taxon>Bacteria</taxon>
        <taxon>Bacillati</taxon>
        <taxon>Actinomycetota</taxon>
        <taxon>Actinomycetes</taxon>
        <taxon>Kitasatosporales</taxon>
        <taxon>Streptomycetaceae</taxon>
        <taxon>Wenjunlia</taxon>
    </lineage>
</organism>
<dbReference type="EMBL" id="BMMS01000084">
    <property type="protein sequence ID" value="GGP01110.1"/>
    <property type="molecule type" value="Genomic_DNA"/>
</dbReference>
<name>A0A918A003_9ACTN</name>
<dbReference type="InterPro" id="IPR009057">
    <property type="entry name" value="Homeodomain-like_sf"/>
</dbReference>
<dbReference type="AlphaFoldDB" id="A0A918A003"/>
<dbReference type="Proteomes" id="UP000641932">
    <property type="component" value="Unassembled WGS sequence"/>
</dbReference>
<comment type="caution">
    <text evidence="1">The sequence shown here is derived from an EMBL/GenBank/DDBJ whole genome shotgun (WGS) entry which is preliminary data.</text>
</comment>
<evidence type="ECO:0000313" key="1">
    <source>
        <dbReference type="EMBL" id="GGP01110.1"/>
    </source>
</evidence>
<accession>A0A918A003</accession>
<sequence length="71" mass="8596">MEAAICELRRAYPRWGARRIVHELGRRGLSPVPGRSTVHRILDRHGLINNQEQNHRRTYRRWQRDAPMQLW</sequence>
<reference evidence="1" key="2">
    <citation type="submission" date="2020-09" db="EMBL/GenBank/DDBJ databases">
        <authorList>
            <person name="Sun Q."/>
            <person name="Zhou Y."/>
        </authorList>
    </citation>
    <scope>NUCLEOTIDE SEQUENCE</scope>
    <source>
        <strain evidence="1">CGMCC 4.7201</strain>
    </source>
</reference>
<proteinExistence type="predicted"/>
<evidence type="ECO:0008006" key="3">
    <source>
        <dbReference type="Google" id="ProtNLM"/>
    </source>
</evidence>
<dbReference type="SUPFAM" id="SSF46689">
    <property type="entry name" value="Homeodomain-like"/>
    <property type="match status" value="1"/>
</dbReference>
<protein>
    <recommendedName>
        <fullName evidence="3">Transposase</fullName>
    </recommendedName>
</protein>